<proteinExistence type="predicted"/>
<sequence length="59" mass="6701">MVSNVAGFLPDSSPISIKYMSREGVRVLFSRGLSVFVVPDFYLLRDCCGSHIMQQYRVK</sequence>
<organism evidence="1 2">
    <name type="scientific">Porphyromonas crevioricanis JCM 15906</name>
    <dbReference type="NCBI Taxonomy" id="1305617"/>
    <lineage>
        <taxon>Bacteria</taxon>
        <taxon>Pseudomonadati</taxon>
        <taxon>Bacteroidota</taxon>
        <taxon>Bacteroidia</taxon>
        <taxon>Bacteroidales</taxon>
        <taxon>Porphyromonadaceae</taxon>
        <taxon>Porphyromonas</taxon>
    </lineage>
</organism>
<comment type="caution">
    <text evidence="1">The sequence shown here is derived from an EMBL/GenBank/DDBJ whole genome shotgun (WGS) entry which is preliminary data.</text>
</comment>
<protein>
    <submittedName>
        <fullName evidence="1">Uncharacterized protein</fullName>
    </submittedName>
</protein>
<reference evidence="1 2" key="2">
    <citation type="journal article" date="2013" name="Genome Announc.">
        <title>Draft Genome Sequences of Porphyromonas crevioricanis JCM 15906T and Porphyromonas cansulci JCM 13913T Isolated from a Canine Oral Cavity.</title>
        <authorList>
            <person name="Sakamoto M."/>
            <person name="Tanaka N."/>
            <person name="Shiwa Y."/>
            <person name="Yoshikawa H."/>
            <person name="Ohkuma M."/>
        </authorList>
    </citation>
    <scope>NUCLEOTIDE SEQUENCE [LARGE SCALE GENOMIC DNA]</scope>
    <source>
        <strain evidence="1 2">JCM 15906</strain>
    </source>
</reference>
<accession>T1CPC8</accession>
<evidence type="ECO:0000313" key="2">
    <source>
        <dbReference type="Proteomes" id="UP000018031"/>
    </source>
</evidence>
<gene>
    <name evidence="1" type="ORF">PORCRE_1387</name>
</gene>
<name>T1CPC8_9PORP</name>
<reference evidence="2" key="1">
    <citation type="journal article" date="2013" name="Genome">
        <title>Draft Genome Sequences of Porphyromonas crevioricanis JCM 15906T and Porphyromonas cansulci JCM 13913T Isolated from a Canine Oral Cavity.</title>
        <authorList>
            <person name="Sakamoto M."/>
            <person name="Tanaka N."/>
            <person name="Shiwa Y."/>
            <person name="Yoshikawa H."/>
            <person name="Ohkuma M."/>
        </authorList>
    </citation>
    <scope>NUCLEOTIDE SEQUENCE [LARGE SCALE GENOMIC DNA]</scope>
    <source>
        <strain evidence="2">JCM 15906</strain>
    </source>
</reference>
<dbReference type="Proteomes" id="UP000018031">
    <property type="component" value="Unassembled WGS sequence"/>
</dbReference>
<evidence type="ECO:0000313" key="1">
    <source>
        <dbReference type="EMBL" id="GAD05682.1"/>
    </source>
</evidence>
<dbReference type="AlphaFoldDB" id="T1CPC8"/>
<dbReference type="EMBL" id="BAOU01000037">
    <property type="protein sequence ID" value="GAD05682.1"/>
    <property type="molecule type" value="Genomic_DNA"/>
</dbReference>